<accession>A0AA47GGE8</accession>
<gene>
    <name evidence="2 4" type="primary">rsgA</name>
    <name evidence="4" type="ORF">LDX53_06190</name>
</gene>
<keyword evidence="2" id="KW-0342">GTP-binding</keyword>
<dbReference type="Pfam" id="PF03193">
    <property type="entry name" value="RsgA_GTPase"/>
    <property type="match status" value="1"/>
</dbReference>
<reference evidence="4" key="1">
    <citation type="submission" date="2021-09" db="EMBL/GenBank/DDBJ databases">
        <title>Lactobacillus species from Apis mellifera, Switzerland.</title>
        <authorList>
            <person name="Pfister J."/>
            <person name="Brown A."/>
            <person name="Neumann P."/>
            <person name="Collaud A."/>
            <person name="Retschnig G."/>
            <person name="Perreten V."/>
        </authorList>
    </citation>
    <scope>NUCLEOTIDE SEQUENCE</scope>
    <source>
        <strain evidence="4">IBH002</strain>
    </source>
</reference>
<evidence type="ECO:0000313" key="4">
    <source>
        <dbReference type="EMBL" id="UZX29167.1"/>
    </source>
</evidence>
<feature type="binding site" evidence="2">
    <location>
        <position position="286"/>
    </location>
    <ligand>
        <name>Zn(2+)</name>
        <dbReference type="ChEBI" id="CHEBI:29105"/>
    </ligand>
</feature>
<dbReference type="InterPro" id="IPR004881">
    <property type="entry name" value="Ribosome_biogen_GTPase_RsgA"/>
</dbReference>
<keyword evidence="5" id="KW-1185">Reference proteome</keyword>
<dbReference type="Proteomes" id="UP001164557">
    <property type="component" value="Chromosome"/>
</dbReference>
<dbReference type="GO" id="GO:0003924">
    <property type="term" value="F:GTPase activity"/>
    <property type="evidence" value="ECO:0007669"/>
    <property type="project" value="UniProtKB-UniRule"/>
</dbReference>
<dbReference type="GO" id="GO:0046872">
    <property type="term" value="F:metal ion binding"/>
    <property type="evidence" value="ECO:0007669"/>
    <property type="project" value="UniProtKB-KW"/>
</dbReference>
<dbReference type="NCBIfam" id="TIGR00157">
    <property type="entry name" value="ribosome small subunit-dependent GTPase A"/>
    <property type="match status" value="1"/>
</dbReference>
<dbReference type="SUPFAM" id="SSF52540">
    <property type="entry name" value="P-loop containing nucleoside triphosphate hydrolases"/>
    <property type="match status" value="1"/>
</dbReference>
<feature type="binding site" evidence="2">
    <location>
        <begin position="200"/>
        <end position="208"/>
    </location>
    <ligand>
        <name>GTP</name>
        <dbReference type="ChEBI" id="CHEBI:37565"/>
    </ligand>
</feature>
<name>A0AA47GGE8_9LACO</name>
<dbReference type="InterPro" id="IPR027417">
    <property type="entry name" value="P-loop_NTPase"/>
</dbReference>
<dbReference type="GO" id="GO:0005737">
    <property type="term" value="C:cytoplasm"/>
    <property type="evidence" value="ECO:0007669"/>
    <property type="project" value="UniProtKB-SubCell"/>
</dbReference>
<comment type="cofactor">
    <cofactor evidence="2">
        <name>Zn(2+)</name>
        <dbReference type="ChEBI" id="CHEBI:29105"/>
    </cofactor>
    <text evidence="2">Binds 1 zinc ion per subunit.</text>
</comment>
<evidence type="ECO:0000256" key="1">
    <source>
        <dbReference type="ARBA" id="ARBA00022517"/>
    </source>
</evidence>
<feature type="binding site" evidence="2">
    <location>
        <begin position="148"/>
        <end position="151"/>
    </location>
    <ligand>
        <name>GTP</name>
        <dbReference type="ChEBI" id="CHEBI:37565"/>
    </ligand>
</feature>
<comment type="similarity">
    <text evidence="2">Belongs to the TRAFAC class YlqF/YawG GTPase family. RsgA subfamily.</text>
</comment>
<evidence type="ECO:0000313" key="5">
    <source>
        <dbReference type="Proteomes" id="UP001164557"/>
    </source>
</evidence>
<dbReference type="Gene3D" id="1.10.40.50">
    <property type="entry name" value="Probable gtpase engc, domain 3"/>
    <property type="match status" value="1"/>
</dbReference>
<proteinExistence type="inferred from homology"/>
<dbReference type="EMBL" id="CP084389">
    <property type="protein sequence ID" value="UZX29167.1"/>
    <property type="molecule type" value="Genomic_DNA"/>
</dbReference>
<dbReference type="Gene3D" id="3.40.50.300">
    <property type="entry name" value="P-loop containing nucleotide triphosphate hydrolases"/>
    <property type="match status" value="1"/>
</dbReference>
<feature type="binding site" evidence="2">
    <location>
        <position position="288"/>
    </location>
    <ligand>
        <name>Zn(2+)</name>
        <dbReference type="ChEBI" id="CHEBI:29105"/>
    </ligand>
</feature>
<keyword evidence="2" id="KW-0479">Metal-binding</keyword>
<feature type="binding site" evidence="2">
    <location>
        <position position="294"/>
    </location>
    <ligand>
        <name>Zn(2+)</name>
        <dbReference type="ChEBI" id="CHEBI:29105"/>
    </ligand>
</feature>
<comment type="function">
    <text evidence="2">One of several proteins that assist in the late maturation steps of the functional core of the 30S ribosomal subunit. Helps release RbfA from mature subunits. May play a role in the assembly of ribosomal proteins into the subunit. Circularly permuted GTPase that catalyzes slow GTP hydrolysis, GTPase activity is stimulated by the 30S ribosomal subunit.</text>
</comment>
<dbReference type="PROSITE" id="PS50936">
    <property type="entry name" value="ENGC_GTPASE"/>
    <property type="match status" value="1"/>
</dbReference>
<dbReference type="AlphaFoldDB" id="A0AA47GGE8"/>
<keyword evidence="2" id="KW-0547">Nucleotide-binding</keyword>
<dbReference type="PANTHER" id="PTHR32120">
    <property type="entry name" value="SMALL RIBOSOMAL SUBUNIT BIOGENESIS GTPASE RSGA"/>
    <property type="match status" value="1"/>
</dbReference>
<sequence>MKNRNVDFGIKTFILKNNLSDNKIYRVINNFSKKVILANQHGDLLTVNLAHTNLTKLGIDKIIVGDYVSYSPIEGKITKVYPRDNILSKVTSSAEKSWHVKSQKQLLASNVDEIWVMIAVDQRFTIEKLERYLETFRISDRDPIILLSKADHITEYKEIKNKIGQAYPTLKVRTVSAYLPETIQQIKKMLIKGHTIAVVGASGVGKSTLLNNLAGKDVNKVSNVRSGDQKGRHTTTSITLNALPDLDIYYIDTPGFKAINSTAQKSNPAVFNDIEALAKNCKFRNCSHLSEPKCAVKAAVQEGTITEEHYQSYINFEKRNKK</sequence>
<dbReference type="GO" id="GO:0005525">
    <property type="term" value="F:GTP binding"/>
    <property type="evidence" value="ECO:0007669"/>
    <property type="project" value="UniProtKB-UniRule"/>
</dbReference>
<keyword evidence="2" id="KW-0862">Zinc</keyword>
<dbReference type="GO" id="GO:0019843">
    <property type="term" value="F:rRNA binding"/>
    <property type="evidence" value="ECO:0007669"/>
    <property type="project" value="UniProtKB-KW"/>
</dbReference>
<keyword evidence="2" id="KW-0378">Hydrolase</keyword>
<dbReference type="PANTHER" id="PTHR32120:SF10">
    <property type="entry name" value="SMALL RIBOSOMAL SUBUNIT BIOGENESIS GTPASE RSGA"/>
    <property type="match status" value="1"/>
</dbReference>
<dbReference type="InterPro" id="IPR010914">
    <property type="entry name" value="RsgA_GTPase_dom"/>
</dbReference>
<feature type="binding site" evidence="2">
    <location>
        <position position="281"/>
    </location>
    <ligand>
        <name>Zn(2+)</name>
        <dbReference type="ChEBI" id="CHEBI:29105"/>
    </ligand>
</feature>
<organism evidence="4 5">
    <name type="scientific">Lactobacillus helsingborgensis</name>
    <dbReference type="NCBI Taxonomy" id="1218494"/>
    <lineage>
        <taxon>Bacteria</taxon>
        <taxon>Bacillati</taxon>
        <taxon>Bacillota</taxon>
        <taxon>Bacilli</taxon>
        <taxon>Lactobacillales</taxon>
        <taxon>Lactobacillaceae</taxon>
        <taxon>Lactobacillus</taxon>
    </lineage>
</organism>
<keyword evidence="2" id="KW-0699">rRNA-binding</keyword>
<evidence type="ECO:0000256" key="2">
    <source>
        <dbReference type="HAMAP-Rule" id="MF_01820"/>
    </source>
</evidence>
<dbReference type="EC" id="3.6.1.-" evidence="2"/>
<keyword evidence="2" id="KW-0963">Cytoplasm</keyword>
<comment type="subunit">
    <text evidence="2">Monomer. Associates with 30S ribosomal subunit, binds 16S rRNA.</text>
</comment>
<feature type="domain" description="EngC GTPase" evidence="3">
    <location>
        <begin position="109"/>
        <end position="257"/>
    </location>
</feature>
<evidence type="ECO:0000259" key="3">
    <source>
        <dbReference type="PROSITE" id="PS50936"/>
    </source>
</evidence>
<keyword evidence="2" id="KW-0694">RNA-binding</keyword>
<protein>
    <recommendedName>
        <fullName evidence="2">Small ribosomal subunit biogenesis GTPase RsgA</fullName>
        <ecNumber evidence="2">3.6.1.-</ecNumber>
    </recommendedName>
</protein>
<dbReference type="RefSeq" id="WP_052059664.1">
    <property type="nucleotide sequence ID" value="NZ_CP029544.1"/>
</dbReference>
<dbReference type="HAMAP" id="MF_01820">
    <property type="entry name" value="GTPase_RsgA"/>
    <property type="match status" value="1"/>
</dbReference>
<dbReference type="GO" id="GO:0042274">
    <property type="term" value="P:ribosomal small subunit biogenesis"/>
    <property type="evidence" value="ECO:0007669"/>
    <property type="project" value="UniProtKB-UniRule"/>
</dbReference>
<comment type="subcellular location">
    <subcellularLocation>
        <location evidence="2">Cytoplasm</location>
    </subcellularLocation>
</comment>
<dbReference type="CDD" id="cd01854">
    <property type="entry name" value="YjeQ_EngC"/>
    <property type="match status" value="1"/>
</dbReference>
<keyword evidence="1 2" id="KW-0690">Ribosome biogenesis</keyword>